<dbReference type="AlphaFoldDB" id="A0AB74IEM2"/>
<evidence type="ECO:0000313" key="1">
    <source>
        <dbReference type="EMBL" id="THC81211.1"/>
    </source>
</evidence>
<protein>
    <submittedName>
        <fullName evidence="1">Uncharacterized protein</fullName>
    </submittedName>
</protein>
<organism evidence="1 2">
    <name type="scientific">Lacticaseibacillus rhamnosus</name>
    <name type="common">Lactobacillus rhamnosus</name>
    <dbReference type="NCBI Taxonomy" id="47715"/>
    <lineage>
        <taxon>Bacteria</taxon>
        <taxon>Bacillati</taxon>
        <taxon>Bacillota</taxon>
        <taxon>Bacilli</taxon>
        <taxon>Lactobacillales</taxon>
        <taxon>Lactobacillaceae</taxon>
        <taxon>Lacticaseibacillus</taxon>
    </lineage>
</organism>
<dbReference type="EMBL" id="SSHM01000001">
    <property type="protein sequence ID" value="THC81211.1"/>
    <property type="molecule type" value="Genomic_DNA"/>
</dbReference>
<gene>
    <name evidence="1" type="ORF">E6L36_13065</name>
</gene>
<sequence length="86" mass="10122">MANKKIRIQRLTWTITSFITFGIFVFAITSKTYWLNIFVIILGLLIKEKGYRPLFSENEKKRAIIKRELIESHVIKSKSYLKKGSN</sequence>
<dbReference type="Proteomes" id="UP000307517">
    <property type="component" value="Unassembled WGS sequence"/>
</dbReference>
<evidence type="ECO:0000313" key="2">
    <source>
        <dbReference type="Proteomes" id="UP000307517"/>
    </source>
</evidence>
<proteinExistence type="predicted"/>
<name>A0AB74IEM2_LACRH</name>
<accession>A0AB74IEM2</accession>
<reference evidence="1 2" key="1">
    <citation type="submission" date="2019-04" db="EMBL/GenBank/DDBJ databases">
        <title>Genome Announcement to Ensure Probiotic Safety of Lactobacillus rhamnosus UBLR-58.</title>
        <authorList>
            <person name="Sulthana A."/>
            <person name="Lakshmi S.G."/>
            <person name="Madempudi R.S."/>
        </authorList>
    </citation>
    <scope>NUCLEOTIDE SEQUENCE [LARGE SCALE GENOMIC DNA]</scope>
    <source>
        <strain evidence="1 2">UBLR-58</strain>
    </source>
</reference>
<comment type="caution">
    <text evidence="1">The sequence shown here is derived from an EMBL/GenBank/DDBJ whole genome shotgun (WGS) entry which is preliminary data.</text>
</comment>